<proteinExistence type="predicted"/>
<dbReference type="Proteomes" id="UP001497516">
    <property type="component" value="Chromosome 4"/>
</dbReference>
<sequence>MEGNGDGFGGESIEMNTTPFKDQSEGVEESPTTSTCHPDLDELFERIPSVIEIWLGRIGGRKLYGERRW</sequence>
<evidence type="ECO:0000313" key="3">
    <source>
        <dbReference type="Proteomes" id="UP001497516"/>
    </source>
</evidence>
<name>A0AAV2EGZ0_9ROSI</name>
<protein>
    <submittedName>
        <fullName evidence="2">Uncharacterized protein</fullName>
    </submittedName>
</protein>
<evidence type="ECO:0000313" key="2">
    <source>
        <dbReference type="EMBL" id="CAL1385012.1"/>
    </source>
</evidence>
<gene>
    <name evidence="2" type="ORF">LTRI10_LOCUS26177</name>
</gene>
<dbReference type="AlphaFoldDB" id="A0AAV2EGZ0"/>
<organism evidence="2 3">
    <name type="scientific">Linum trigynum</name>
    <dbReference type="NCBI Taxonomy" id="586398"/>
    <lineage>
        <taxon>Eukaryota</taxon>
        <taxon>Viridiplantae</taxon>
        <taxon>Streptophyta</taxon>
        <taxon>Embryophyta</taxon>
        <taxon>Tracheophyta</taxon>
        <taxon>Spermatophyta</taxon>
        <taxon>Magnoliopsida</taxon>
        <taxon>eudicotyledons</taxon>
        <taxon>Gunneridae</taxon>
        <taxon>Pentapetalae</taxon>
        <taxon>rosids</taxon>
        <taxon>fabids</taxon>
        <taxon>Malpighiales</taxon>
        <taxon>Linaceae</taxon>
        <taxon>Linum</taxon>
    </lineage>
</organism>
<feature type="compositionally biased region" description="Gly residues" evidence="1">
    <location>
        <begin position="1"/>
        <end position="10"/>
    </location>
</feature>
<evidence type="ECO:0000256" key="1">
    <source>
        <dbReference type="SAM" id="MobiDB-lite"/>
    </source>
</evidence>
<feature type="region of interest" description="Disordered" evidence="1">
    <location>
        <begin position="1"/>
        <end position="40"/>
    </location>
</feature>
<accession>A0AAV2EGZ0</accession>
<reference evidence="2 3" key="1">
    <citation type="submission" date="2024-04" db="EMBL/GenBank/DDBJ databases">
        <authorList>
            <person name="Fracassetti M."/>
        </authorList>
    </citation>
    <scope>NUCLEOTIDE SEQUENCE [LARGE SCALE GENOMIC DNA]</scope>
</reference>
<keyword evidence="3" id="KW-1185">Reference proteome</keyword>
<dbReference type="EMBL" id="OZ034817">
    <property type="protein sequence ID" value="CAL1385012.1"/>
    <property type="molecule type" value="Genomic_DNA"/>
</dbReference>